<protein>
    <submittedName>
        <fullName evidence="1">Uncharacterized protein</fullName>
    </submittedName>
</protein>
<dbReference type="AlphaFoldDB" id="M3BWD5"/>
<dbReference type="HOGENOM" id="CLU_1661887_0_0_1"/>
<evidence type="ECO:0000313" key="2">
    <source>
        <dbReference type="Proteomes" id="UP000016931"/>
    </source>
</evidence>
<proteinExistence type="predicted"/>
<dbReference type="GeneID" id="27904794"/>
<dbReference type="OrthoDB" id="1877767at2759"/>
<dbReference type="Proteomes" id="UP000016931">
    <property type="component" value="Unassembled WGS sequence"/>
</dbReference>
<gene>
    <name evidence="1" type="ORF">SEPMUDRAFT_156115</name>
</gene>
<accession>M3BWD5</accession>
<organism evidence="1 2">
    <name type="scientific">Sphaerulina musiva (strain SO2202)</name>
    <name type="common">Poplar stem canker fungus</name>
    <name type="synonym">Septoria musiva</name>
    <dbReference type="NCBI Taxonomy" id="692275"/>
    <lineage>
        <taxon>Eukaryota</taxon>
        <taxon>Fungi</taxon>
        <taxon>Dikarya</taxon>
        <taxon>Ascomycota</taxon>
        <taxon>Pezizomycotina</taxon>
        <taxon>Dothideomycetes</taxon>
        <taxon>Dothideomycetidae</taxon>
        <taxon>Mycosphaerellales</taxon>
        <taxon>Mycosphaerellaceae</taxon>
        <taxon>Sphaerulina</taxon>
    </lineage>
</organism>
<evidence type="ECO:0000313" key="1">
    <source>
        <dbReference type="EMBL" id="EMF12371.1"/>
    </source>
</evidence>
<reference evidence="1 2" key="1">
    <citation type="journal article" date="2012" name="PLoS Pathog.">
        <title>Diverse lifestyles and strategies of plant pathogenesis encoded in the genomes of eighteen Dothideomycetes fungi.</title>
        <authorList>
            <person name="Ohm R.A."/>
            <person name="Feau N."/>
            <person name="Henrissat B."/>
            <person name="Schoch C.L."/>
            <person name="Horwitz B.A."/>
            <person name="Barry K.W."/>
            <person name="Condon B.J."/>
            <person name="Copeland A.C."/>
            <person name="Dhillon B."/>
            <person name="Glaser F."/>
            <person name="Hesse C.N."/>
            <person name="Kosti I."/>
            <person name="LaButti K."/>
            <person name="Lindquist E.A."/>
            <person name="Lucas S."/>
            <person name="Salamov A.A."/>
            <person name="Bradshaw R.E."/>
            <person name="Ciuffetti L."/>
            <person name="Hamelin R.C."/>
            <person name="Kema G.H.J."/>
            <person name="Lawrence C."/>
            <person name="Scott J.A."/>
            <person name="Spatafora J.W."/>
            <person name="Turgeon B.G."/>
            <person name="de Wit P.J.G.M."/>
            <person name="Zhong S."/>
            <person name="Goodwin S.B."/>
            <person name="Grigoriev I.V."/>
        </authorList>
    </citation>
    <scope>NUCLEOTIDE SEQUENCE [LARGE SCALE GENOMIC DNA]</scope>
    <source>
        <strain evidence="1 2">SO2202</strain>
    </source>
</reference>
<dbReference type="RefSeq" id="XP_016760492.1">
    <property type="nucleotide sequence ID" value="XM_016907657.1"/>
</dbReference>
<dbReference type="EMBL" id="KB456264">
    <property type="protein sequence ID" value="EMF12371.1"/>
    <property type="molecule type" value="Genomic_DNA"/>
</dbReference>
<name>M3BWD5_SPHMS</name>
<keyword evidence="2" id="KW-1185">Reference proteome</keyword>
<sequence>MAQTDDDDAVVQRLPTALGYPNDGFRKRITAVLTMTRNSIINKGDDLQQWIEENITVSNAQMADLYASLLLDACEKEYKQMVFVELPKVGLELKNVLPNPHMVNKLKRYGETLFDYKARIRELAMEIAVVRNGTSIVQEAIAKAEFGKTLQDAKRNGLC</sequence>